<proteinExistence type="predicted"/>
<dbReference type="Proteomes" id="UP000653578">
    <property type="component" value="Unassembled WGS sequence"/>
</dbReference>
<comment type="caution">
    <text evidence="1">The sequence shown here is derived from an EMBL/GenBank/DDBJ whole genome shotgun (WGS) entry which is preliminary data.</text>
</comment>
<organism evidence="1 2">
    <name type="scientific">Paenibacillus plantarum</name>
    <dbReference type="NCBI Taxonomy" id="2654975"/>
    <lineage>
        <taxon>Bacteria</taxon>
        <taxon>Bacillati</taxon>
        <taxon>Bacillota</taxon>
        <taxon>Bacilli</taxon>
        <taxon>Bacillales</taxon>
        <taxon>Paenibacillaceae</taxon>
        <taxon>Paenibacillus</taxon>
    </lineage>
</organism>
<keyword evidence="2" id="KW-1185">Reference proteome</keyword>
<name>A0ABX1X952_9BACL</name>
<gene>
    <name evidence="1" type="ORF">GC096_11905</name>
</gene>
<dbReference type="PANTHER" id="PTHR35004">
    <property type="entry name" value="TRANSPOSASE RV3428C-RELATED"/>
    <property type="match status" value="1"/>
</dbReference>
<accession>A0ABX1X952</accession>
<sequence length="103" mass="12054">MVRLTQLFQRFQAHFGFEVTFCKPANGHEKGNVENKVSYARRNYFVPLRSAPSLLEWNAELFQVCELDNSGEHYKKDEPICMLFEADRKAILPLPKLEFEACR</sequence>
<dbReference type="EMBL" id="WHNY01000037">
    <property type="protein sequence ID" value="NOU64731.1"/>
    <property type="molecule type" value="Genomic_DNA"/>
</dbReference>
<evidence type="ECO:0000313" key="1">
    <source>
        <dbReference type="EMBL" id="NOU64731.1"/>
    </source>
</evidence>
<dbReference type="PANTHER" id="PTHR35004:SF7">
    <property type="entry name" value="INTEGRASE PROTEIN"/>
    <property type="match status" value="1"/>
</dbReference>
<evidence type="ECO:0008006" key="3">
    <source>
        <dbReference type="Google" id="ProtNLM"/>
    </source>
</evidence>
<dbReference type="RefSeq" id="WP_171630444.1">
    <property type="nucleotide sequence ID" value="NZ_WHNY01000037.1"/>
</dbReference>
<evidence type="ECO:0000313" key="2">
    <source>
        <dbReference type="Proteomes" id="UP000653578"/>
    </source>
</evidence>
<reference evidence="1 2" key="1">
    <citation type="submission" date="2019-10" db="EMBL/GenBank/DDBJ databases">
        <title>Description of Paenibacillus humi sp. nov.</title>
        <authorList>
            <person name="Carlier A."/>
            <person name="Qi S."/>
        </authorList>
    </citation>
    <scope>NUCLEOTIDE SEQUENCE [LARGE SCALE GENOMIC DNA]</scope>
    <source>
        <strain evidence="1 2">LMG 31461</strain>
    </source>
</reference>
<protein>
    <recommendedName>
        <fullName evidence="3">Integrase catalytic domain-containing protein</fullName>
    </recommendedName>
</protein>